<evidence type="ECO:0000313" key="2">
    <source>
        <dbReference type="Proteomes" id="UP001165960"/>
    </source>
</evidence>
<gene>
    <name evidence="1" type="ORF">DSO57_1019256</name>
</gene>
<dbReference type="Proteomes" id="UP001165960">
    <property type="component" value="Unassembled WGS sequence"/>
</dbReference>
<evidence type="ECO:0000313" key="1">
    <source>
        <dbReference type="EMBL" id="KAJ9088820.1"/>
    </source>
</evidence>
<proteinExistence type="predicted"/>
<reference evidence="1" key="1">
    <citation type="submission" date="2022-04" db="EMBL/GenBank/DDBJ databases">
        <title>Genome of the entomopathogenic fungus Entomophthora muscae.</title>
        <authorList>
            <person name="Elya C."/>
            <person name="Lovett B.R."/>
            <person name="Lee E."/>
            <person name="Macias A.M."/>
            <person name="Hajek A.E."/>
            <person name="De Bivort B.L."/>
            <person name="Kasson M.T."/>
            <person name="De Fine Licht H.H."/>
            <person name="Stajich J.E."/>
        </authorList>
    </citation>
    <scope>NUCLEOTIDE SEQUENCE</scope>
    <source>
        <strain evidence="1">Berkeley</strain>
    </source>
</reference>
<dbReference type="EMBL" id="QTSX02000086">
    <property type="protein sequence ID" value="KAJ9088820.1"/>
    <property type="molecule type" value="Genomic_DNA"/>
</dbReference>
<sequence>MSLSLVKKGLKSLDQKYSLLNANKPEKELASRNKNGKGLKRKLSLDADNIPAKFGLKKASDYERYRHSKTYIDNVKRLNRKERELLPKPIDLARKEFEHKKQLLDEKSF</sequence>
<accession>A0ACC2UPK4</accession>
<comment type="caution">
    <text evidence="1">The sequence shown here is derived from an EMBL/GenBank/DDBJ whole genome shotgun (WGS) entry which is preliminary data.</text>
</comment>
<name>A0ACC2UPK4_9FUNG</name>
<organism evidence="1 2">
    <name type="scientific">Entomophthora muscae</name>
    <dbReference type="NCBI Taxonomy" id="34485"/>
    <lineage>
        <taxon>Eukaryota</taxon>
        <taxon>Fungi</taxon>
        <taxon>Fungi incertae sedis</taxon>
        <taxon>Zoopagomycota</taxon>
        <taxon>Entomophthoromycotina</taxon>
        <taxon>Entomophthoromycetes</taxon>
        <taxon>Entomophthorales</taxon>
        <taxon>Entomophthoraceae</taxon>
        <taxon>Entomophthora</taxon>
    </lineage>
</organism>
<protein>
    <submittedName>
        <fullName evidence="1">Uncharacterized protein</fullName>
    </submittedName>
</protein>
<keyword evidence="2" id="KW-1185">Reference proteome</keyword>